<evidence type="ECO:0000313" key="5">
    <source>
        <dbReference type="Proteomes" id="UP000627838"/>
    </source>
</evidence>
<feature type="transmembrane region" description="Helical" evidence="2">
    <location>
        <begin position="255"/>
        <end position="274"/>
    </location>
</feature>
<comment type="caution">
    <text evidence="4">The sequence shown here is derived from an EMBL/GenBank/DDBJ whole genome shotgun (WGS) entry which is preliminary data.</text>
</comment>
<keyword evidence="2" id="KW-1133">Transmembrane helix</keyword>
<feature type="domain" description="Acyltransferase 3" evidence="3">
    <location>
        <begin position="52"/>
        <end position="366"/>
    </location>
</feature>
<dbReference type="PANTHER" id="PTHR23028:SF53">
    <property type="entry name" value="ACYL_TRANSF_3 DOMAIN-CONTAINING PROTEIN"/>
    <property type="match status" value="1"/>
</dbReference>
<dbReference type="PANTHER" id="PTHR23028">
    <property type="entry name" value="ACETYLTRANSFERASE"/>
    <property type="match status" value="1"/>
</dbReference>
<feature type="region of interest" description="Disordered" evidence="1">
    <location>
        <begin position="1"/>
        <end position="46"/>
    </location>
</feature>
<evidence type="ECO:0000256" key="2">
    <source>
        <dbReference type="SAM" id="Phobius"/>
    </source>
</evidence>
<feature type="transmembrane region" description="Helical" evidence="2">
    <location>
        <begin position="227"/>
        <end position="248"/>
    </location>
</feature>
<feature type="transmembrane region" description="Helical" evidence="2">
    <location>
        <begin position="55"/>
        <end position="75"/>
    </location>
</feature>
<feature type="transmembrane region" description="Helical" evidence="2">
    <location>
        <begin position="286"/>
        <end position="305"/>
    </location>
</feature>
<feature type="compositionally biased region" description="Basic and acidic residues" evidence="1">
    <location>
        <begin position="17"/>
        <end position="33"/>
    </location>
</feature>
<evidence type="ECO:0000313" key="4">
    <source>
        <dbReference type="EMBL" id="MBE1534569.1"/>
    </source>
</evidence>
<protein>
    <submittedName>
        <fullName evidence="4">Peptidoglycan/LPS O-acetylase OafA/YrhL</fullName>
    </submittedName>
</protein>
<evidence type="ECO:0000256" key="1">
    <source>
        <dbReference type="SAM" id="MobiDB-lite"/>
    </source>
</evidence>
<gene>
    <name evidence="4" type="ORF">H4W34_004402</name>
</gene>
<feature type="transmembrane region" description="Helical" evidence="2">
    <location>
        <begin position="347"/>
        <end position="368"/>
    </location>
</feature>
<proteinExistence type="predicted"/>
<dbReference type="Proteomes" id="UP000627838">
    <property type="component" value="Unassembled WGS sequence"/>
</dbReference>
<feature type="region of interest" description="Disordered" evidence="1">
    <location>
        <begin position="394"/>
        <end position="424"/>
    </location>
</feature>
<dbReference type="Pfam" id="PF01757">
    <property type="entry name" value="Acyl_transf_3"/>
    <property type="match status" value="1"/>
</dbReference>
<feature type="transmembrane region" description="Helical" evidence="2">
    <location>
        <begin position="95"/>
        <end position="116"/>
    </location>
</feature>
<keyword evidence="2" id="KW-0812">Transmembrane</keyword>
<feature type="transmembrane region" description="Helical" evidence="2">
    <location>
        <begin position="317"/>
        <end position="341"/>
    </location>
</feature>
<organism evidence="4 5">
    <name type="scientific">Actinomadura algeriensis</name>
    <dbReference type="NCBI Taxonomy" id="1679523"/>
    <lineage>
        <taxon>Bacteria</taxon>
        <taxon>Bacillati</taxon>
        <taxon>Actinomycetota</taxon>
        <taxon>Actinomycetes</taxon>
        <taxon>Streptosporangiales</taxon>
        <taxon>Thermomonosporaceae</taxon>
        <taxon>Actinomadura</taxon>
    </lineage>
</organism>
<keyword evidence="5" id="KW-1185">Reference proteome</keyword>
<name>A0ABR9JVY6_9ACTN</name>
<feature type="transmembrane region" description="Helical" evidence="2">
    <location>
        <begin position="128"/>
        <end position="149"/>
    </location>
</feature>
<keyword evidence="2" id="KW-0472">Membrane</keyword>
<feature type="transmembrane region" description="Helical" evidence="2">
    <location>
        <begin position="205"/>
        <end position="221"/>
    </location>
</feature>
<reference evidence="4 5" key="1">
    <citation type="submission" date="2020-10" db="EMBL/GenBank/DDBJ databases">
        <title>Sequencing the genomes of 1000 actinobacteria strains.</title>
        <authorList>
            <person name="Klenk H.-P."/>
        </authorList>
    </citation>
    <scope>NUCLEOTIDE SEQUENCE [LARGE SCALE GENOMIC DNA]</scope>
    <source>
        <strain evidence="4 5">DSM 46744</strain>
    </source>
</reference>
<accession>A0ABR9JVY6</accession>
<evidence type="ECO:0000259" key="3">
    <source>
        <dbReference type="Pfam" id="PF01757"/>
    </source>
</evidence>
<dbReference type="RefSeq" id="WP_192760923.1">
    <property type="nucleotide sequence ID" value="NZ_JADBDZ010000001.1"/>
</dbReference>
<dbReference type="InterPro" id="IPR002656">
    <property type="entry name" value="Acyl_transf_3_dom"/>
</dbReference>
<feature type="transmembrane region" description="Helical" evidence="2">
    <location>
        <begin position="177"/>
        <end position="198"/>
    </location>
</feature>
<sequence>MTRHESPPAAPSTAVRARPDHPPRDLPPEDRPPQDVPRLPTGGRPGHDRLRELDLLRFLAAVAVVLYHFTGFNGAGAWPEPSLDVFPALGAVTSYGYLGVDLFFVISGFVILLSAWGRGPGEFGISRLVRLMPAYWVSVLLGAFVYALFKMGHGVPGLVIPNLTMLQGGLDVQNVDAVYWTLWVELHFYVLVAVLAGIGITYRSCLIFMAAWLFGGLYANQADNELLQVMLLPTWSPYFIGGMALFMIYRFGPTLLLWGYVAVSWLLAMHWGAWRARTAWEEANELVAVAAVTGIFALMSLVALGKLRWIRWRGLTVLGALTYPLYLVHSQLALPLIDALYPGVGRWATLAITAAASLLLAYAVYRLVERPAAPWMKARLRASLAPMRAASAPAASRLARHEPLGGRSGPGVNGSDPGDHFPPN</sequence>
<dbReference type="EMBL" id="JADBDZ010000001">
    <property type="protein sequence ID" value="MBE1534569.1"/>
    <property type="molecule type" value="Genomic_DNA"/>
</dbReference>
<dbReference type="InterPro" id="IPR050879">
    <property type="entry name" value="Acyltransferase_3"/>
</dbReference>